<evidence type="ECO:0000256" key="1">
    <source>
        <dbReference type="ARBA" id="ARBA00001933"/>
    </source>
</evidence>
<comment type="cofactor">
    <cofactor evidence="1">
        <name>pyridoxal 5'-phosphate</name>
        <dbReference type="ChEBI" id="CHEBI:597326"/>
    </cofactor>
</comment>
<dbReference type="Gene3D" id="3.90.1150.10">
    <property type="entry name" value="Aspartate Aminotransferase, domain 1"/>
    <property type="match status" value="1"/>
</dbReference>
<organism evidence="11 12">
    <name type="scientific">Victivallis vadensis</name>
    <dbReference type="NCBI Taxonomy" id="172901"/>
    <lineage>
        <taxon>Bacteria</taxon>
        <taxon>Pseudomonadati</taxon>
        <taxon>Lentisphaerota</taxon>
        <taxon>Lentisphaeria</taxon>
        <taxon>Victivallales</taxon>
        <taxon>Victivallaceae</taxon>
        <taxon>Victivallis</taxon>
    </lineage>
</organism>
<dbReference type="HAMAP" id="MF_01642">
    <property type="entry name" value="DapL_aminotrans_1"/>
    <property type="match status" value="1"/>
</dbReference>
<dbReference type="GO" id="GO:0010285">
    <property type="term" value="F:L,L-diaminopimelate aminotransferase activity"/>
    <property type="evidence" value="ECO:0007669"/>
    <property type="project" value="UniProtKB-EC"/>
</dbReference>
<dbReference type="SUPFAM" id="SSF53383">
    <property type="entry name" value="PLP-dependent transferases"/>
    <property type="match status" value="1"/>
</dbReference>
<feature type="domain" description="Aminotransferase class I/classII large" evidence="10">
    <location>
        <begin position="35"/>
        <end position="405"/>
    </location>
</feature>
<dbReference type="CDD" id="cd00609">
    <property type="entry name" value="AAT_like"/>
    <property type="match status" value="1"/>
</dbReference>
<dbReference type="InterPro" id="IPR015422">
    <property type="entry name" value="PyrdxlP-dep_Trfase_small"/>
</dbReference>
<keyword evidence="6 11" id="KW-0808">Transferase</keyword>
<dbReference type="GO" id="GO:0030170">
    <property type="term" value="F:pyridoxal phosphate binding"/>
    <property type="evidence" value="ECO:0007669"/>
    <property type="project" value="UniProtKB-UniRule"/>
</dbReference>
<keyword evidence="12" id="KW-1185">Reference proteome</keyword>
<evidence type="ECO:0000313" key="12">
    <source>
        <dbReference type="Proteomes" id="UP000245959"/>
    </source>
</evidence>
<reference evidence="11 12" key="1">
    <citation type="submission" date="2018-04" db="EMBL/GenBank/DDBJ databases">
        <title>Genomic Encyclopedia of Type Strains, Phase IV (KMG-IV): sequencing the most valuable type-strain genomes for metagenomic binning, comparative biology and taxonomic classification.</title>
        <authorList>
            <person name="Goeker M."/>
        </authorList>
    </citation>
    <scope>NUCLEOTIDE SEQUENCE [LARGE SCALE GENOMIC DNA]</scope>
    <source>
        <strain evidence="11 12">DSM 14823</strain>
    </source>
</reference>
<sequence length="411" mass="44966">MARINSNYLKLPGSYLFAEMKRKTDAYKAAHPEADIIRLGIGDVTRPLVPAVIDAMHRAVGEMGSAETFRGYGPEQGYDFLIEAIIANEYAPLGVEVAADEVFVSDGSKCDVGNIQEIFSSDARVAIGDPVYPVYLDSNVMAGRSGGFGPSGRFAGITYLTGTEESGFAPAFPREPVDLIYLCSPNNPTGTVLPREELARWVAYAKEHEAVILYDSAYSAYIREAGVVRSIYEIPGAREVAIEFKSFSKTAGFTGVRCAFTVVPKELKRRDDRGVPQSVNALWLRRQCTKFNGVSYIVQRGAEAVYTPGGMRQTREVIDYYMENAAIIRDGLEAAGYRVFGGKNAPYIWWKLPAGLDSMSFADKLLNTCQVVGTPGVGFGPGGEGYFRLTAFGDRNRTREAVERIRNANLG</sequence>
<dbReference type="PANTHER" id="PTHR43144">
    <property type="entry name" value="AMINOTRANSFERASE"/>
    <property type="match status" value="1"/>
</dbReference>
<evidence type="ECO:0000256" key="3">
    <source>
        <dbReference type="ARBA" id="ARBA00013138"/>
    </source>
</evidence>
<accession>A0A2U1B8I9</accession>
<comment type="catalytic activity">
    <reaction evidence="8">
        <text>(2S,6S)-2,6-diaminopimelate + 2-oxoglutarate = (S)-2,3,4,5-tetrahydrodipicolinate + L-glutamate + H2O + H(+)</text>
        <dbReference type="Rhea" id="RHEA:23988"/>
        <dbReference type="ChEBI" id="CHEBI:15377"/>
        <dbReference type="ChEBI" id="CHEBI:15378"/>
        <dbReference type="ChEBI" id="CHEBI:16810"/>
        <dbReference type="ChEBI" id="CHEBI:16845"/>
        <dbReference type="ChEBI" id="CHEBI:29985"/>
        <dbReference type="ChEBI" id="CHEBI:57609"/>
        <dbReference type="EC" id="2.6.1.83"/>
    </reaction>
</comment>
<keyword evidence="7" id="KW-0663">Pyridoxal phosphate</keyword>
<dbReference type="EMBL" id="QEKH01000004">
    <property type="protein sequence ID" value="PVY44993.1"/>
    <property type="molecule type" value="Genomic_DNA"/>
</dbReference>
<dbReference type="GO" id="GO:0009089">
    <property type="term" value="P:lysine biosynthetic process via diaminopimelate"/>
    <property type="evidence" value="ECO:0007669"/>
    <property type="project" value="UniProtKB-UniPathway"/>
</dbReference>
<evidence type="ECO:0000256" key="2">
    <source>
        <dbReference type="ARBA" id="ARBA00004982"/>
    </source>
</evidence>
<gene>
    <name evidence="11" type="ORF">C8D82_104138</name>
</gene>
<keyword evidence="5 11" id="KW-0032">Aminotransferase</keyword>
<dbReference type="Proteomes" id="UP000245959">
    <property type="component" value="Unassembled WGS sequence"/>
</dbReference>
<dbReference type="UniPathway" id="UPA00034">
    <property type="reaction ID" value="UER00466"/>
</dbReference>
<dbReference type="InterPro" id="IPR015421">
    <property type="entry name" value="PyrdxlP-dep_Trfase_major"/>
</dbReference>
<dbReference type="FunFam" id="3.40.640.10:FF:000099">
    <property type="entry name" value="LL-diaminopimelate aminotransferase, chloroplastic"/>
    <property type="match status" value="1"/>
</dbReference>
<dbReference type="InterPro" id="IPR015424">
    <property type="entry name" value="PyrdxlP-dep_Trfase"/>
</dbReference>
<dbReference type="Pfam" id="PF00155">
    <property type="entry name" value="Aminotran_1_2"/>
    <property type="match status" value="1"/>
</dbReference>
<dbReference type="GeneID" id="78294306"/>
<dbReference type="AlphaFoldDB" id="A0A2U1B8I9"/>
<evidence type="ECO:0000256" key="5">
    <source>
        <dbReference type="ARBA" id="ARBA00022576"/>
    </source>
</evidence>
<dbReference type="Gene3D" id="3.40.640.10">
    <property type="entry name" value="Type I PLP-dependent aspartate aminotransferase-like (Major domain)"/>
    <property type="match status" value="1"/>
</dbReference>
<evidence type="ECO:0000256" key="8">
    <source>
        <dbReference type="ARBA" id="ARBA00051934"/>
    </source>
</evidence>
<name>A0A2U1B8I9_9BACT</name>
<dbReference type="InterPro" id="IPR019942">
    <property type="entry name" value="DapL/ALD1"/>
</dbReference>
<evidence type="ECO:0000259" key="10">
    <source>
        <dbReference type="Pfam" id="PF00155"/>
    </source>
</evidence>
<comment type="caution">
    <text evidence="11">The sequence shown here is derived from an EMBL/GenBank/DDBJ whole genome shotgun (WGS) entry which is preliminary data.</text>
</comment>
<dbReference type="NCBIfam" id="TIGR03542">
    <property type="entry name" value="DAPAT_plant"/>
    <property type="match status" value="1"/>
</dbReference>
<evidence type="ECO:0000256" key="6">
    <source>
        <dbReference type="ARBA" id="ARBA00022679"/>
    </source>
</evidence>
<dbReference type="InterPro" id="IPR004839">
    <property type="entry name" value="Aminotransferase_I/II_large"/>
</dbReference>
<dbReference type="RefSeq" id="WP_116882981.1">
    <property type="nucleotide sequence ID" value="NZ_CABMMC010000008.1"/>
</dbReference>
<evidence type="ECO:0000256" key="7">
    <source>
        <dbReference type="ARBA" id="ARBA00022898"/>
    </source>
</evidence>
<dbReference type="EC" id="2.6.1.83" evidence="3 9"/>
<evidence type="ECO:0000256" key="9">
    <source>
        <dbReference type="NCBIfam" id="TIGR03542"/>
    </source>
</evidence>
<evidence type="ECO:0000313" key="11">
    <source>
        <dbReference type="EMBL" id="PVY44993.1"/>
    </source>
</evidence>
<dbReference type="OrthoDB" id="9813612at2"/>
<evidence type="ECO:0000256" key="4">
    <source>
        <dbReference type="ARBA" id="ARBA00018052"/>
    </source>
</evidence>
<proteinExistence type="inferred from homology"/>
<comment type="pathway">
    <text evidence="2">Amino-acid biosynthesis; L-lysine biosynthesis via DAP pathway; LL-2,6-diaminopimelate from (S)-tetrahydrodipicolinate (aminotransferase route): step 1/1.</text>
</comment>
<protein>
    <recommendedName>
        <fullName evidence="4 9">LL-diaminopimelate aminotransferase</fullName>
        <ecNumber evidence="3 9">2.6.1.83</ecNumber>
    </recommendedName>
</protein>